<dbReference type="EMBL" id="CP065673">
    <property type="protein sequence ID" value="QPS21781.1"/>
    <property type="molecule type" value="Genomic_DNA"/>
</dbReference>
<proteinExistence type="predicted"/>
<evidence type="ECO:0000313" key="2">
    <source>
        <dbReference type="EMBL" id="QPS21781.1"/>
    </source>
</evidence>
<sequence>MADDLVPPAAKININKRILEAGTPLYRIHREKYAGDAFNASRQGDARFSPIVNEDSRVIATAYAGDSTKVAFCEVPLHDVDFSQVKVEFATARLAGLVHTELVVNKALELAELDQPGLAKMRASKKVTHCDAAQYGVTRQWAEAIHKQYKEVQGLVWPSKQHPGNAYVFFGDRLSENAFSIVGETLPVTDRKVVIHLLQLADQMGITLLEEE</sequence>
<accession>A0A7T2SUI0</accession>
<keyword evidence="3" id="KW-1185">Reference proteome</keyword>
<reference evidence="2 3" key="1">
    <citation type="submission" date="2020-12" db="EMBL/GenBank/DDBJ databases">
        <title>FDA dAtabase for Regulatory Grade micrObial Sequences (FDA-ARGOS): Supporting development and validation of Infectious Disease Dx tests.</title>
        <authorList>
            <person name="Sproer C."/>
            <person name="Gronow S."/>
            <person name="Severitt S."/>
            <person name="Schroder I."/>
            <person name="Tallon L."/>
            <person name="Sadzewicz L."/>
            <person name="Zhao X."/>
            <person name="Boylan J."/>
            <person name="Ott S."/>
            <person name="Bowen H."/>
            <person name="Vavikolanu K."/>
            <person name="Mehta A."/>
            <person name="Aluvathingal J."/>
            <person name="Nadendla S."/>
            <person name="Lowell S."/>
            <person name="Myers T."/>
            <person name="Yan Y."/>
            <person name="Sichtig H."/>
        </authorList>
    </citation>
    <scope>NUCLEOTIDE SEQUENCE [LARGE SCALE GENOMIC DNA]</scope>
    <source>
        <strain evidence="2 3">FDAARGOS_907</strain>
    </source>
</reference>
<gene>
    <name evidence="2" type="ORF">I6G64_05020</name>
</gene>
<name>A0A7T2SUI0_SERPL</name>
<dbReference type="InterPro" id="IPR014914">
    <property type="entry name" value="RES_dom"/>
</dbReference>
<organism evidence="2 3">
    <name type="scientific">Serratia plymuthica</name>
    <dbReference type="NCBI Taxonomy" id="82996"/>
    <lineage>
        <taxon>Bacteria</taxon>
        <taxon>Pseudomonadati</taxon>
        <taxon>Pseudomonadota</taxon>
        <taxon>Gammaproteobacteria</taxon>
        <taxon>Enterobacterales</taxon>
        <taxon>Yersiniaceae</taxon>
        <taxon>Serratia</taxon>
    </lineage>
</organism>
<dbReference type="Proteomes" id="UP000594967">
    <property type="component" value="Chromosome"/>
</dbReference>
<dbReference type="Pfam" id="PF08808">
    <property type="entry name" value="RES"/>
    <property type="match status" value="1"/>
</dbReference>
<protein>
    <submittedName>
        <fullName evidence="2">RES family NAD+ phosphorylase</fullName>
    </submittedName>
</protein>
<dbReference type="RefSeq" id="WP_063201606.1">
    <property type="nucleotide sequence ID" value="NZ_CAMITG010000003.1"/>
</dbReference>
<evidence type="ECO:0000259" key="1">
    <source>
        <dbReference type="SMART" id="SM00953"/>
    </source>
</evidence>
<dbReference type="SMART" id="SM00953">
    <property type="entry name" value="RES"/>
    <property type="match status" value="1"/>
</dbReference>
<evidence type="ECO:0000313" key="3">
    <source>
        <dbReference type="Proteomes" id="UP000594967"/>
    </source>
</evidence>
<feature type="domain" description="RES" evidence="1">
    <location>
        <begin position="37"/>
        <end position="185"/>
    </location>
</feature>